<reference evidence="1" key="1">
    <citation type="submission" date="2023-04" db="EMBL/GenBank/DDBJ databases">
        <title>A chromosome-level genome assembly of the parasitoid wasp Eretmocerus hayati.</title>
        <authorList>
            <person name="Zhong Y."/>
            <person name="Liu S."/>
            <person name="Liu Y."/>
        </authorList>
    </citation>
    <scope>NUCLEOTIDE SEQUENCE</scope>
    <source>
        <strain evidence="1">ZJU_SS_LIU_2023</strain>
    </source>
</reference>
<evidence type="ECO:0000313" key="2">
    <source>
        <dbReference type="Proteomes" id="UP001239111"/>
    </source>
</evidence>
<name>A0ACC2PNL8_9HYME</name>
<organism evidence="1 2">
    <name type="scientific">Eretmocerus hayati</name>
    <dbReference type="NCBI Taxonomy" id="131215"/>
    <lineage>
        <taxon>Eukaryota</taxon>
        <taxon>Metazoa</taxon>
        <taxon>Ecdysozoa</taxon>
        <taxon>Arthropoda</taxon>
        <taxon>Hexapoda</taxon>
        <taxon>Insecta</taxon>
        <taxon>Pterygota</taxon>
        <taxon>Neoptera</taxon>
        <taxon>Endopterygota</taxon>
        <taxon>Hymenoptera</taxon>
        <taxon>Apocrita</taxon>
        <taxon>Proctotrupomorpha</taxon>
        <taxon>Chalcidoidea</taxon>
        <taxon>Aphelinidae</taxon>
        <taxon>Aphelininae</taxon>
        <taxon>Eretmocerus</taxon>
    </lineage>
</organism>
<gene>
    <name evidence="1" type="ORF">QAD02_019714</name>
</gene>
<keyword evidence="2" id="KW-1185">Reference proteome</keyword>
<dbReference type="EMBL" id="CM056741">
    <property type="protein sequence ID" value="KAJ8683922.1"/>
    <property type="molecule type" value="Genomic_DNA"/>
</dbReference>
<evidence type="ECO:0000313" key="1">
    <source>
        <dbReference type="EMBL" id="KAJ8683922.1"/>
    </source>
</evidence>
<protein>
    <submittedName>
        <fullName evidence="1">Uncharacterized protein</fullName>
    </submittedName>
</protein>
<proteinExistence type="predicted"/>
<dbReference type="Proteomes" id="UP001239111">
    <property type="component" value="Chromosome 1"/>
</dbReference>
<comment type="caution">
    <text evidence="1">The sequence shown here is derived from an EMBL/GenBank/DDBJ whole genome shotgun (WGS) entry which is preliminary data.</text>
</comment>
<sequence>MLTRLLHSGSKRAVSTWSPLATAFNAKPSSRFDFGFSRKETGLFEIPELENADGFQILEDGAISRTNLLVEEAINTGTRTRKMVEIFDDLSDTLCKVADMAEFIRVAHPDSKYAKAAEQACITISGIVEKLNTNRQLYDALSNVISKGDILETTETDVHVANLFLFDFEQCGIHLPEEQRRRVVELNDYILQCGQRFMAGAVEPRVVNIDDLPEKLVKHFTNNGEKVIVSGISTDANDALVREAGYKIFLYPDEKQEKLLQELLNSRHELAQICGFPTYAHRAIRGSTAEKPEVVHEFLNLMNNELRDRAANDLRELQRIKGSNQPMMPWDTAYVSSKVRKAWLGSSNEEFAPYFSLGACMEGLNLLTQALYGVRLEHQPSLPGEVWSSDVHKLAVIDEDEKLLGYIYCDFFDRKNKPNQDCHFTIRGGRQLSDGTYQNPIVVLMLSLPSAKRSVPSLLNPALVDNLFHEMGHALHSMLGRTKYQHVTGTRCSTDFAEVPSILMEYFASDPRVVSLFAKHYETGEKMPEKMLHRICASKNLFPSSEMQSQVFYSMLDQVYHNGRLEDSTTNILEKIQKEYYALPYIPNTAWQLRFSHLVGYGAKYYSYLISRAIASWIWQTYFEADPLSRTSGERYRHECLAHGGGKPPSKLVADFLNKEANPVNFTRSVINEIDAKAEKINDLKAAL</sequence>
<accession>A0ACC2PNL8</accession>